<organism evidence="4 5">
    <name type="scientific">Polyangium spumosum</name>
    <dbReference type="NCBI Taxonomy" id="889282"/>
    <lineage>
        <taxon>Bacteria</taxon>
        <taxon>Pseudomonadati</taxon>
        <taxon>Myxococcota</taxon>
        <taxon>Polyangia</taxon>
        <taxon>Polyangiales</taxon>
        <taxon>Polyangiaceae</taxon>
        <taxon>Polyangium</taxon>
    </lineage>
</organism>
<dbReference type="SUPFAM" id="SSF117281">
    <property type="entry name" value="Kelch motif"/>
    <property type="match status" value="1"/>
</dbReference>
<feature type="region of interest" description="Disordered" evidence="3">
    <location>
        <begin position="1"/>
        <end position="53"/>
    </location>
</feature>
<dbReference type="Pfam" id="PF00526">
    <property type="entry name" value="Dicty_CTDC"/>
    <property type="match status" value="2"/>
</dbReference>
<dbReference type="InterPro" id="IPR015915">
    <property type="entry name" value="Kelch-typ_b-propeller"/>
</dbReference>
<keyword evidence="5" id="KW-1185">Reference proteome</keyword>
<dbReference type="Proteomes" id="UP000440224">
    <property type="component" value="Unassembled WGS sequence"/>
</dbReference>
<dbReference type="InterPro" id="IPR001673">
    <property type="entry name" value="S_mold_repeat"/>
</dbReference>
<dbReference type="PANTHER" id="PTHR46093:SF18">
    <property type="entry name" value="FIBRONECTIN TYPE-III DOMAIN-CONTAINING PROTEIN"/>
    <property type="match status" value="1"/>
</dbReference>
<protein>
    <recommendedName>
        <fullName evidence="6">Galactose oxidase</fullName>
    </recommendedName>
</protein>
<dbReference type="EMBL" id="WJIE01000004">
    <property type="protein sequence ID" value="MRG93531.1"/>
    <property type="molecule type" value="Genomic_DNA"/>
</dbReference>
<evidence type="ECO:0008006" key="6">
    <source>
        <dbReference type="Google" id="ProtNLM"/>
    </source>
</evidence>
<reference evidence="4 5" key="1">
    <citation type="submission" date="2019-10" db="EMBL/GenBank/DDBJ databases">
        <title>A soil myxobacterium in the family Polyangiaceae.</title>
        <authorList>
            <person name="Li Y."/>
            <person name="Wang J."/>
        </authorList>
    </citation>
    <scope>NUCLEOTIDE SEQUENCE [LARGE SCALE GENOMIC DNA]</scope>
    <source>
        <strain evidence="4 5">DSM 14734</strain>
    </source>
</reference>
<dbReference type="PANTHER" id="PTHR46093">
    <property type="entry name" value="ACYL-COA-BINDING DOMAIN-CONTAINING PROTEIN 5"/>
    <property type="match status" value="1"/>
</dbReference>
<comment type="caution">
    <text evidence="4">The sequence shown here is derived from an EMBL/GenBank/DDBJ whole genome shotgun (WGS) entry which is preliminary data.</text>
</comment>
<keyword evidence="1" id="KW-0880">Kelch repeat</keyword>
<name>A0A6N7PXJ0_9BACT</name>
<keyword evidence="2" id="KW-0677">Repeat</keyword>
<dbReference type="Gene3D" id="2.120.10.80">
    <property type="entry name" value="Kelch-type beta propeller"/>
    <property type="match status" value="2"/>
</dbReference>
<dbReference type="Pfam" id="PF24681">
    <property type="entry name" value="Kelch_KLHDC2_KLHL20_DRC7"/>
    <property type="match status" value="1"/>
</dbReference>
<gene>
    <name evidence="4" type="ORF">GF068_16665</name>
</gene>
<dbReference type="OrthoDB" id="3420153at2"/>
<evidence type="ECO:0000256" key="3">
    <source>
        <dbReference type="SAM" id="MobiDB-lite"/>
    </source>
</evidence>
<proteinExistence type="predicted"/>
<accession>A0A6N7PXJ0</accession>
<evidence type="ECO:0000313" key="4">
    <source>
        <dbReference type="EMBL" id="MRG93531.1"/>
    </source>
</evidence>
<evidence type="ECO:0000313" key="5">
    <source>
        <dbReference type="Proteomes" id="UP000440224"/>
    </source>
</evidence>
<evidence type="ECO:0000256" key="2">
    <source>
        <dbReference type="ARBA" id="ARBA00022737"/>
    </source>
</evidence>
<evidence type="ECO:0000256" key="1">
    <source>
        <dbReference type="ARBA" id="ARBA00022441"/>
    </source>
</evidence>
<feature type="compositionally biased region" description="Basic and acidic residues" evidence="3">
    <location>
        <begin position="24"/>
        <end position="44"/>
    </location>
</feature>
<dbReference type="AlphaFoldDB" id="A0A6N7PXJ0"/>
<sequence length="562" mass="58836">MSRWIDAGPPEEAGKPRATPCPCIDRRDPRLDSPRLEDRGRAGSDPDYASPCTSWEGVLDARQHPWYRKRMSPRRAPLALASALLVASSATSCVLIAEIDYDLIPDDTNAPDAGSGGSTSDAGCADDTACDDQNPCTTDTCMSGACMSTPLAAGTACGAPEPCVESLVCDAAGACVATPVSTEDGDPCTTDSCDPQTGMISHTPLGSSCLSWVALPTENAPSPRFNHSAVWTGTKWILWGGERGGPDPLLGDGAVYDPVGKTWTPMSTTGAPSPRFGHTAVWTGEVMVVWGGYSTDGLVGSGAIYNPNTNAWTPLSTTGEPSPRIRHTAVFADGYMVVWGGTSGTNQPLSSGGRYHVQTQTWSATATSGAPSPRTQHAATWTGDRVVVWGGMDFFDWFGDGAFYSPQNNQWTAKTSNTNAASFRESHTAVWTGSEIYVWGGWNGGPYLDTGAIFAPNNGAQGTWTPMTTTGAPSARRSHVAVWTGSSMIVWGGCGDLVCTGALGDGGRYTPGMNGGTWEPIPEVPELSARRDATATWTGTRMLVWGGRDASGAIGTGAEAQP</sequence>